<evidence type="ECO:0000256" key="16">
    <source>
        <dbReference type="SAM" id="MobiDB-lite"/>
    </source>
</evidence>
<feature type="signal peptide" evidence="17">
    <location>
        <begin position="1"/>
        <end position="16"/>
    </location>
</feature>
<dbReference type="PANTHER" id="PTHR37928">
    <property type="entry name" value="CFEM DOMAIN PROTEIN (AFU_ORTHOLOGUE AFUA_6G14090)"/>
    <property type="match status" value="1"/>
</dbReference>
<evidence type="ECO:0000256" key="4">
    <source>
        <dbReference type="ARBA" id="ARBA00022475"/>
    </source>
</evidence>
<organism evidence="19 20">
    <name type="scientific">Cephalotrichum gorgonifer</name>
    <dbReference type="NCBI Taxonomy" id="2041049"/>
    <lineage>
        <taxon>Eukaryota</taxon>
        <taxon>Fungi</taxon>
        <taxon>Dikarya</taxon>
        <taxon>Ascomycota</taxon>
        <taxon>Pezizomycotina</taxon>
        <taxon>Sordariomycetes</taxon>
        <taxon>Hypocreomycetidae</taxon>
        <taxon>Microascales</taxon>
        <taxon>Microascaceae</taxon>
        <taxon>Cephalotrichum</taxon>
    </lineage>
</organism>
<proteinExistence type="inferred from homology"/>
<dbReference type="Pfam" id="PF05730">
    <property type="entry name" value="CFEM"/>
    <property type="match status" value="1"/>
</dbReference>
<dbReference type="GO" id="GO:0046872">
    <property type="term" value="F:metal ion binding"/>
    <property type="evidence" value="ECO:0007669"/>
    <property type="project" value="UniProtKB-UniRule"/>
</dbReference>
<comment type="subcellular location">
    <subcellularLocation>
        <location evidence="1">Cell membrane</location>
        <topology evidence="1">Lipid-anchor</topology>
        <topology evidence="1">GPI-anchor</topology>
    </subcellularLocation>
    <subcellularLocation>
        <location evidence="2">Secreted</location>
    </subcellularLocation>
</comment>
<keyword evidence="5" id="KW-0964">Secreted</keyword>
<comment type="caution">
    <text evidence="15">Lacks conserved residue(s) required for the propagation of feature annotation.</text>
</comment>
<keyword evidence="9 17" id="KW-0732">Signal</keyword>
<evidence type="ECO:0000313" key="19">
    <source>
        <dbReference type="EMBL" id="SPN97159.1"/>
    </source>
</evidence>
<keyword evidence="20" id="KW-1185">Reference proteome</keyword>
<evidence type="ECO:0000256" key="8">
    <source>
        <dbReference type="ARBA" id="ARBA00022723"/>
    </source>
</evidence>
<evidence type="ECO:0000313" key="20">
    <source>
        <dbReference type="Proteomes" id="UP001187682"/>
    </source>
</evidence>
<dbReference type="AlphaFoldDB" id="A0AAE8MQD1"/>
<sequence>MKYTTVALALAATVLAQDSPSTGVPSCAQDCITQATIGNKIAGCTTGDIKCVCSNDSFLSSIACCLADACDKDGQSQAVNFARSICTGAGVSVPGEVVCNQSASSTGSQTGTQTSETQSSTATGTADENQPTESGSSGGDGGDNSGGDGNGAVGNVASVVAAFSGALVVAMALL</sequence>
<dbReference type="SMART" id="SM00747">
    <property type="entry name" value="CFEM"/>
    <property type="match status" value="1"/>
</dbReference>
<evidence type="ECO:0000259" key="18">
    <source>
        <dbReference type="PROSITE" id="PS52012"/>
    </source>
</evidence>
<feature type="binding site" description="axial binding residue" evidence="15">
    <location>
        <position position="48"/>
    </location>
    <ligand>
        <name>heme</name>
        <dbReference type="ChEBI" id="CHEBI:30413"/>
    </ligand>
    <ligandPart>
        <name>Fe</name>
        <dbReference type="ChEBI" id="CHEBI:18248"/>
    </ligandPart>
</feature>
<dbReference type="Proteomes" id="UP001187682">
    <property type="component" value="Unassembled WGS sequence"/>
</dbReference>
<keyword evidence="14" id="KW-0449">Lipoprotein</keyword>
<dbReference type="InterPro" id="IPR008427">
    <property type="entry name" value="Extracellular_membr_CFEM_dom"/>
</dbReference>
<accession>A0AAE8MQD1</accession>
<comment type="similarity">
    <text evidence="3">Belongs to the RBT5 family.</text>
</comment>
<evidence type="ECO:0000256" key="6">
    <source>
        <dbReference type="ARBA" id="ARBA00022617"/>
    </source>
</evidence>
<evidence type="ECO:0000256" key="14">
    <source>
        <dbReference type="ARBA" id="ARBA00023288"/>
    </source>
</evidence>
<feature type="chain" id="PRO_5042045718" description="CFEM domain-containing protein" evidence="17">
    <location>
        <begin position="17"/>
        <end position="174"/>
    </location>
</feature>
<evidence type="ECO:0000256" key="11">
    <source>
        <dbReference type="ARBA" id="ARBA00023136"/>
    </source>
</evidence>
<feature type="disulfide bond" evidence="15">
    <location>
        <begin position="44"/>
        <end position="51"/>
    </location>
</feature>
<evidence type="ECO:0000256" key="12">
    <source>
        <dbReference type="ARBA" id="ARBA00023157"/>
    </source>
</evidence>
<keyword evidence="4" id="KW-1003">Cell membrane</keyword>
<evidence type="ECO:0000256" key="13">
    <source>
        <dbReference type="ARBA" id="ARBA00023180"/>
    </source>
</evidence>
<dbReference type="EMBL" id="ONZQ02000001">
    <property type="protein sequence ID" value="SPN97159.1"/>
    <property type="molecule type" value="Genomic_DNA"/>
</dbReference>
<dbReference type="InterPro" id="IPR051735">
    <property type="entry name" value="CFEM_domain"/>
</dbReference>
<evidence type="ECO:0000256" key="2">
    <source>
        <dbReference type="ARBA" id="ARBA00004613"/>
    </source>
</evidence>
<keyword evidence="6 15" id="KW-0349">Heme</keyword>
<evidence type="ECO:0000256" key="17">
    <source>
        <dbReference type="SAM" id="SignalP"/>
    </source>
</evidence>
<evidence type="ECO:0000256" key="9">
    <source>
        <dbReference type="ARBA" id="ARBA00022729"/>
    </source>
</evidence>
<feature type="disulfide bond" evidence="15">
    <location>
        <begin position="53"/>
        <end position="86"/>
    </location>
</feature>
<reference evidence="19" key="1">
    <citation type="submission" date="2018-03" db="EMBL/GenBank/DDBJ databases">
        <authorList>
            <person name="Guldener U."/>
        </authorList>
    </citation>
    <scope>NUCLEOTIDE SEQUENCE</scope>
</reference>
<keyword evidence="13" id="KW-0325">Glycoprotein</keyword>
<comment type="caution">
    <text evidence="19">The sequence shown here is derived from an EMBL/GenBank/DDBJ whole genome shotgun (WGS) entry which is preliminary data.</text>
</comment>
<feature type="compositionally biased region" description="Low complexity" evidence="16">
    <location>
        <begin position="104"/>
        <end position="126"/>
    </location>
</feature>
<evidence type="ECO:0000256" key="10">
    <source>
        <dbReference type="ARBA" id="ARBA00023004"/>
    </source>
</evidence>
<gene>
    <name evidence="19" type="ORF">DNG_00675</name>
</gene>
<keyword evidence="11" id="KW-0472">Membrane</keyword>
<feature type="compositionally biased region" description="Gly residues" evidence="16">
    <location>
        <begin position="136"/>
        <end position="150"/>
    </location>
</feature>
<feature type="region of interest" description="Disordered" evidence="16">
    <location>
        <begin position="104"/>
        <end position="150"/>
    </location>
</feature>
<evidence type="ECO:0000256" key="7">
    <source>
        <dbReference type="ARBA" id="ARBA00022622"/>
    </source>
</evidence>
<evidence type="ECO:0000256" key="3">
    <source>
        <dbReference type="ARBA" id="ARBA00010031"/>
    </source>
</evidence>
<dbReference type="GO" id="GO:0005576">
    <property type="term" value="C:extracellular region"/>
    <property type="evidence" value="ECO:0007669"/>
    <property type="project" value="UniProtKB-SubCell"/>
</dbReference>
<keyword evidence="12 15" id="KW-1015">Disulfide bond</keyword>
<dbReference type="GO" id="GO:0098552">
    <property type="term" value="C:side of membrane"/>
    <property type="evidence" value="ECO:0007669"/>
    <property type="project" value="UniProtKB-KW"/>
</dbReference>
<keyword evidence="8 15" id="KW-0479">Metal-binding</keyword>
<dbReference type="PROSITE" id="PS52012">
    <property type="entry name" value="CFEM"/>
    <property type="match status" value="1"/>
</dbReference>
<protein>
    <recommendedName>
        <fullName evidence="18">CFEM domain-containing protein</fullName>
    </recommendedName>
</protein>
<evidence type="ECO:0000256" key="5">
    <source>
        <dbReference type="ARBA" id="ARBA00022525"/>
    </source>
</evidence>
<evidence type="ECO:0000256" key="1">
    <source>
        <dbReference type="ARBA" id="ARBA00004609"/>
    </source>
</evidence>
<dbReference type="PANTHER" id="PTHR37928:SF2">
    <property type="entry name" value="GPI ANCHORED CFEM DOMAIN PROTEIN (AFU_ORTHOLOGUE AFUA_6G10580)"/>
    <property type="match status" value="1"/>
</dbReference>
<keyword evidence="10 15" id="KW-0408">Iron</keyword>
<evidence type="ECO:0000256" key="15">
    <source>
        <dbReference type="PROSITE-ProRule" id="PRU01356"/>
    </source>
</evidence>
<name>A0AAE8MQD1_9PEZI</name>
<keyword evidence="7" id="KW-0336">GPI-anchor</keyword>
<dbReference type="GO" id="GO:0005886">
    <property type="term" value="C:plasma membrane"/>
    <property type="evidence" value="ECO:0007669"/>
    <property type="project" value="UniProtKB-SubCell"/>
</dbReference>
<feature type="domain" description="CFEM" evidence="18">
    <location>
        <begin position="1"/>
        <end position="113"/>
    </location>
</feature>